<evidence type="ECO:0000256" key="1">
    <source>
        <dbReference type="SAM" id="MobiDB-lite"/>
    </source>
</evidence>
<evidence type="ECO:0000313" key="3">
    <source>
        <dbReference type="Proteomes" id="UP001356427"/>
    </source>
</evidence>
<accession>A0AAN8L0E7</accession>
<gene>
    <name evidence="2" type="ORF">J4Q44_G00291760</name>
</gene>
<evidence type="ECO:0000313" key="2">
    <source>
        <dbReference type="EMBL" id="KAK6301078.1"/>
    </source>
</evidence>
<dbReference type="Proteomes" id="UP001356427">
    <property type="component" value="Unassembled WGS sequence"/>
</dbReference>
<dbReference type="AlphaFoldDB" id="A0AAN8L0E7"/>
<feature type="non-terminal residue" evidence="2">
    <location>
        <position position="1"/>
    </location>
</feature>
<organism evidence="2 3">
    <name type="scientific">Coregonus suidteri</name>
    <dbReference type="NCBI Taxonomy" id="861788"/>
    <lineage>
        <taxon>Eukaryota</taxon>
        <taxon>Metazoa</taxon>
        <taxon>Chordata</taxon>
        <taxon>Craniata</taxon>
        <taxon>Vertebrata</taxon>
        <taxon>Euteleostomi</taxon>
        <taxon>Actinopterygii</taxon>
        <taxon>Neopterygii</taxon>
        <taxon>Teleostei</taxon>
        <taxon>Protacanthopterygii</taxon>
        <taxon>Salmoniformes</taxon>
        <taxon>Salmonidae</taxon>
        <taxon>Coregoninae</taxon>
        <taxon>Coregonus</taxon>
    </lineage>
</organism>
<keyword evidence="3" id="KW-1185">Reference proteome</keyword>
<dbReference type="EMBL" id="JAGTTL010000027">
    <property type="protein sequence ID" value="KAK6301078.1"/>
    <property type="molecule type" value="Genomic_DNA"/>
</dbReference>
<name>A0AAN8L0E7_9TELE</name>
<proteinExistence type="predicted"/>
<comment type="caution">
    <text evidence="2">The sequence shown here is derived from an EMBL/GenBank/DDBJ whole genome shotgun (WGS) entry which is preliminary data.</text>
</comment>
<feature type="region of interest" description="Disordered" evidence="1">
    <location>
        <begin position="31"/>
        <end position="52"/>
    </location>
</feature>
<reference evidence="2 3" key="1">
    <citation type="submission" date="2021-04" db="EMBL/GenBank/DDBJ databases">
        <authorList>
            <person name="De Guttry C."/>
            <person name="Zahm M."/>
            <person name="Klopp C."/>
            <person name="Cabau C."/>
            <person name="Louis A."/>
            <person name="Berthelot C."/>
            <person name="Parey E."/>
            <person name="Roest Crollius H."/>
            <person name="Montfort J."/>
            <person name="Robinson-Rechavi M."/>
            <person name="Bucao C."/>
            <person name="Bouchez O."/>
            <person name="Gislard M."/>
            <person name="Lluch J."/>
            <person name="Milhes M."/>
            <person name="Lampietro C."/>
            <person name="Lopez Roques C."/>
            <person name="Donnadieu C."/>
            <person name="Braasch I."/>
            <person name="Desvignes T."/>
            <person name="Postlethwait J."/>
            <person name="Bobe J."/>
            <person name="Wedekind C."/>
            <person name="Guiguen Y."/>
        </authorList>
    </citation>
    <scope>NUCLEOTIDE SEQUENCE [LARGE SCALE GENOMIC DNA]</scope>
    <source>
        <strain evidence="2">Cs_M1</strain>
        <tissue evidence="2">Blood</tissue>
    </source>
</reference>
<sequence length="52" mass="6016">YLKWFGGGKRRQQARLVWLWSLLPVTPPPPSLQEAKMNGIPLQSNERERLAT</sequence>
<protein>
    <submittedName>
        <fullName evidence="2">Uncharacterized protein</fullName>
    </submittedName>
</protein>